<dbReference type="OrthoDB" id="3879658at2759"/>
<evidence type="ECO:0000256" key="3">
    <source>
        <dbReference type="ARBA" id="ARBA00023295"/>
    </source>
</evidence>
<evidence type="ECO:0000256" key="5">
    <source>
        <dbReference type="PIRSR" id="PIRSR606710-2"/>
    </source>
</evidence>
<name>A0A0D1ZIR8_9EURO</name>
<dbReference type="GO" id="GO:0004553">
    <property type="term" value="F:hydrolase activity, hydrolyzing O-glycosyl compounds"/>
    <property type="evidence" value="ECO:0007669"/>
    <property type="project" value="InterPro"/>
</dbReference>
<evidence type="ECO:0000256" key="6">
    <source>
        <dbReference type="RuleBase" id="RU361187"/>
    </source>
</evidence>
<dbReference type="PANTHER" id="PTHR42812">
    <property type="entry name" value="BETA-XYLOSIDASE"/>
    <property type="match status" value="1"/>
</dbReference>
<dbReference type="HOGENOM" id="CLU_009397_8_0_1"/>
<proteinExistence type="inferred from homology"/>
<keyword evidence="7" id="KW-1133">Transmembrane helix</keyword>
<evidence type="ECO:0000256" key="2">
    <source>
        <dbReference type="ARBA" id="ARBA00022801"/>
    </source>
</evidence>
<dbReference type="CDD" id="cd08999">
    <property type="entry name" value="GH43_ABN-like"/>
    <property type="match status" value="1"/>
</dbReference>
<dbReference type="EMBL" id="KN846951">
    <property type="protein sequence ID" value="KIV86703.1"/>
    <property type="molecule type" value="Genomic_DNA"/>
</dbReference>
<comment type="similarity">
    <text evidence="1 6">Belongs to the glycosyl hydrolase 43 family.</text>
</comment>
<sequence>MTATKYPESRSLLVDEEDIKWIEEPNPSSFFASSRRTLLVMLLASLVFLSGLALALAAPLHKRQSSGPVIGTNFQDPAVLQLDDGTWIAYAGINTNPVNLNVEIATSTDFTTWTVDNSHDALPTLPSWAASPGHVWAPDVVQLANGNFVLYYSVSMASSPGQHCVAAATASSAKGPFTPVGSAPLFCDLTNGGAIDADGFLDPVTKRQYIVYKVDGNSKGHGGACSNTVAPIVPTPLILQEVNANDGYTFIGDPITVLENDASDGPNIEAPTLTYDSSSGLYVLFYSSQCFVTTSYNIRYATSTSITGPYKKAADSFVDTGATAADVYIPGGFDVTKDGKYAIFHGDTNMGWFQNDGSKRVRAMYAIALSINYGNPAVSKMY</sequence>
<feature type="active site" description="Proton donor" evidence="4">
    <location>
        <position position="269"/>
    </location>
</feature>
<evidence type="ECO:0008006" key="10">
    <source>
        <dbReference type="Google" id="ProtNLM"/>
    </source>
</evidence>
<feature type="transmembrane region" description="Helical" evidence="7">
    <location>
        <begin position="38"/>
        <end position="60"/>
    </location>
</feature>
<organism evidence="8 9">
    <name type="scientific">Exophiala sideris</name>
    <dbReference type="NCBI Taxonomy" id="1016849"/>
    <lineage>
        <taxon>Eukaryota</taxon>
        <taxon>Fungi</taxon>
        <taxon>Dikarya</taxon>
        <taxon>Ascomycota</taxon>
        <taxon>Pezizomycotina</taxon>
        <taxon>Eurotiomycetes</taxon>
        <taxon>Chaetothyriomycetidae</taxon>
        <taxon>Chaetothyriales</taxon>
        <taxon>Herpotrichiellaceae</taxon>
        <taxon>Exophiala</taxon>
    </lineage>
</organism>
<keyword evidence="2 6" id="KW-0378">Hydrolase</keyword>
<gene>
    <name evidence="8" type="ORF">PV11_02301</name>
</gene>
<evidence type="ECO:0000256" key="7">
    <source>
        <dbReference type="SAM" id="Phobius"/>
    </source>
</evidence>
<dbReference type="InterPro" id="IPR051795">
    <property type="entry name" value="Glycosyl_Hydrlase_43"/>
</dbReference>
<dbReference type="PANTHER" id="PTHR42812:SF5">
    <property type="entry name" value="ENDO-ARABINASE"/>
    <property type="match status" value="1"/>
</dbReference>
<dbReference type="GO" id="GO:0005975">
    <property type="term" value="P:carbohydrate metabolic process"/>
    <property type="evidence" value="ECO:0007669"/>
    <property type="project" value="InterPro"/>
</dbReference>
<dbReference type="InterPro" id="IPR006710">
    <property type="entry name" value="Glyco_hydro_43"/>
</dbReference>
<evidence type="ECO:0000313" key="9">
    <source>
        <dbReference type="Proteomes" id="UP000053599"/>
    </source>
</evidence>
<protein>
    <recommendedName>
        <fullName evidence="10">Glycoside hydrolase family 43 protein</fullName>
    </recommendedName>
</protein>
<dbReference type="STRING" id="1016849.A0A0D1ZIR8"/>
<reference evidence="8 9" key="1">
    <citation type="submission" date="2015-01" db="EMBL/GenBank/DDBJ databases">
        <title>The Genome Sequence of Exophiala sideris CBS121828.</title>
        <authorList>
            <consortium name="The Broad Institute Genomics Platform"/>
            <person name="Cuomo C."/>
            <person name="de Hoog S."/>
            <person name="Gorbushina A."/>
            <person name="Stielow B."/>
            <person name="Teixiera M."/>
            <person name="Abouelleil A."/>
            <person name="Chapman S.B."/>
            <person name="Priest M."/>
            <person name="Young S.K."/>
            <person name="Wortman J."/>
            <person name="Nusbaum C."/>
            <person name="Birren B."/>
        </authorList>
    </citation>
    <scope>NUCLEOTIDE SEQUENCE [LARGE SCALE GENOMIC DNA]</scope>
    <source>
        <strain evidence="8 9">CBS 121828</strain>
    </source>
</reference>
<evidence type="ECO:0000256" key="1">
    <source>
        <dbReference type="ARBA" id="ARBA00009865"/>
    </source>
</evidence>
<evidence type="ECO:0000256" key="4">
    <source>
        <dbReference type="PIRSR" id="PIRSR606710-1"/>
    </source>
</evidence>
<keyword evidence="3 6" id="KW-0326">Glycosidase</keyword>
<accession>A0A0D1ZIR8</accession>
<dbReference type="AlphaFoldDB" id="A0A0D1ZIR8"/>
<evidence type="ECO:0000313" key="8">
    <source>
        <dbReference type="EMBL" id="KIV86703.1"/>
    </source>
</evidence>
<dbReference type="SUPFAM" id="SSF75005">
    <property type="entry name" value="Arabinanase/levansucrase/invertase"/>
    <property type="match status" value="1"/>
</dbReference>
<dbReference type="Gene3D" id="2.115.10.20">
    <property type="entry name" value="Glycosyl hydrolase domain, family 43"/>
    <property type="match status" value="1"/>
</dbReference>
<dbReference type="Proteomes" id="UP000053599">
    <property type="component" value="Unassembled WGS sequence"/>
</dbReference>
<feature type="site" description="Important for catalytic activity, responsible for pKa modulation of the active site Glu and correct orientation of both the proton donor and substrate" evidence="5">
    <location>
        <position position="196"/>
    </location>
</feature>
<feature type="active site" description="Proton acceptor" evidence="4">
    <location>
        <position position="76"/>
    </location>
</feature>
<keyword evidence="7" id="KW-0472">Membrane</keyword>
<keyword evidence="7" id="KW-0812">Transmembrane</keyword>
<dbReference type="Pfam" id="PF04616">
    <property type="entry name" value="Glyco_hydro_43"/>
    <property type="match status" value="1"/>
</dbReference>
<dbReference type="InterPro" id="IPR023296">
    <property type="entry name" value="Glyco_hydro_beta-prop_sf"/>
</dbReference>